<organism evidence="1 2">
    <name type="scientific">Rotaria sordida</name>
    <dbReference type="NCBI Taxonomy" id="392033"/>
    <lineage>
        <taxon>Eukaryota</taxon>
        <taxon>Metazoa</taxon>
        <taxon>Spiralia</taxon>
        <taxon>Gnathifera</taxon>
        <taxon>Rotifera</taxon>
        <taxon>Eurotatoria</taxon>
        <taxon>Bdelloidea</taxon>
        <taxon>Philodinida</taxon>
        <taxon>Philodinidae</taxon>
        <taxon>Rotaria</taxon>
    </lineage>
</organism>
<dbReference type="EMBL" id="CAJOAX010010949">
    <property type="protein sequence ID" value="CAF4084191.1"/>
    <property type="molecule type" value="Genomic_DNA"/>
</dbReference>
<comment type="caution">
    <text evidence="1">The sequence shown here is derived from an EMBL/GenBank/DDBJ whole genome shotgun (WGS) entry which is preliminary data.</text>
</comment>
<dbReference type="Proteomes" id="UP000663823">
    <property type="component" value="Unassembled WGS sequence"/>
</dbReference>
<dbReference type="AlphaFoldDB" id="A0A819TV31"/>
<evidence type="ECO:0000313" key="2">
    <source>
        <dbReference type="Proteomes" id="UP000663823"/>
    </source>
</evidence>
<dbReference type="PANTHER" id="PTHR21301">
    <property type="entry name" value="REVERSE TRANSCRIPTASE"/>
    <property type="match status" value="1"/>
</dbReference>
<name>A0A819TV31_9BILA</name>
<proteinExistence type="predicted"/>
<reference evidence="1" key="1">
    <citation type="submission" date="2021-02" db="EMBL/GenBank/DDBJ databases">
        <authorList>
            <person name="Nowell W R."/>
        </authorList>
    </citation>
    <scope>NUCLEOTIDE SEQUENCE</scope>
</reference>
<evidence type="ECO:0000313" key="1">
    <source>
        <dbReference type="EMBL" id="CAF4084191.1"/>
    </source>
</evidence>
<accession>A0A819TV31</accession>
<sequence>MNDIQKLASLMHQVATFRLKREITTIYLQSVTGTLMEPEYDVIEVDRRLWPMQTTTETNQDNQQAACEDLLRERLEEINLEIDLSQGELIQKKNSLLEFTYDMDEALEIYVQEHGIKPLEMKHQLKKAIVMYSYQTEILERKYLHEQPNQYQMEVAKRLVNMRRDLGKLKRALLELKQAVNFNKSSISFDCIQISIPTFNDTTNKKGNVQQQQQLLNKYEKQIRCKKFDLLAINILEAEQTYYRFQNLFDYELSKMWQNHRNLVKDQGMTTTLINLLEQRLNNITNRWRGIDNYRIDYILRNSYDELNYINMNEIEQTMEMIEASSSIIIDTTHQFSDKQLQLLSRGPSYVPPCLMYILFSNESMDDIIKKQFAPLKHQLMNLFEKYSINLPLRMEIHDQTYREFKNLFSKPIPSNLYQRALYEKNLIQSIQYSLKKHNLILRRTANNMNTFYVGNVTDFETKADRYLTRSDDYEILININDETNEKPLDGALKEMIESMNSLLEKLKTHKAIKDDLYQQLVADPKKVKIPYLYFLPNISNENDISLVPIITSRSSATWEIGKYLNQLLQPFTDKILHSTTFADEIDFIRKLNHYANTERRLRPTTLFCTIKITNFYTLDEHNNMLDIIGYFLQNNLLTNKLESLTIQTIRNLLYVFLYNNIFYYKDNIYKCTKGSPNIMALTETLSNLYLFVWQKKVLKEIDQNIEFLGRSNIFTWDKSSAIELEKFIENIREKHWNVRFQKFISTNVQFLNASIENRQGQLYSQVHCDSNMSRYTLPYLLGHSKSAHSDWLRTALIRAVCYCTSVDDF</sequence>
<protein>
    <submittedName>
        <fullName evidence="1">Uncharacterized protein</fullName>
    </submittedName>
</protein>
<dbReference type="PANTHER" id="PTHR21301:SF10">
    <property type="entry name" value="REVERSE TRANSCRIPTASE DOMAIN-CONTAINING PROTEIN"/>
    <property type="match status" value="1"/>
</dbReference>
<gene>
    <name evidence="1" type="ORF">OTI717_LOCUS33352</name>
</gene>